<feature type="domain" description="BTB" evidence="1">
    <location>
        <begin position="157"/>
        <end position="244"/>
    </location>
</feature>
<dbReference type="PROSITE" id="PS50097">
    <property type="entry name" value="BTB"/>
    <property type="match status" value="1"/>
</dbReference>
<accession>A0A914PVL8</accession>
<dbReference type="InterPro" id="IPR011333">
    <property type="entry name" value="SKP1/BTB/POZ_sf"/>
</dbReference>
<dbReference type="WBParaSite" id="PDA_v2.g22334.t1">
    <property type="protein sequence ID" value="PDA_v2.g22334.t1"/>
    <property type="gene ID" value="PDA_v2.g22334"/>
</dbReference>
<dbReference type="CDD" id="cd18186">
    <property type="entry name" value="BTB_POZ_ZBTB_KLHL-like"/>
    <property type="match status" value="1"/>
</dbReference>
<dbReference type="PANTHER" id="PTHR24413">
    <property type="entry name" value="SPECKLE-TYPE POZ PROTEIN"/>
    <property type="match status" value="1"/>
</dbReference>
<dbReference type="Proteomes" id="UP000887578">
    <property type="component" value="Unplaced"/>
</dbReference>
<dbReference type="InterPro" id="IPR000210">
    <property type="entry name" value="BTB/POZ_dom"/>
</dbReference>
<evidence type="ECO:0000259" key="1">
    <source>
        <dbReference type="PROSITE" id="PS50097"/>
    </source>
</evidence>
<name>A0A914PVL8_9BILA</name>
<dbReference type="Gene3D" id="3.30.710.10">
    <property type="entry name" value="Potassium Channel Kv1.1, Chain A"/>
    <property type="match status" value="1"/>
</dbReference>
<protein>
    <submittedName>
        <fullName evidence="3">BTB domain-containing protein</fullName>
    </submittedName>
</protein>
<keyword evidence="2" id="KW-1185">Reference proteome</keyword>
<evidence type="ECO:0000313" key="3">
    <source>
        <dbReference type="WBParaSite" id="PDA_v2.g22334.t1"/>
    </source>
</evidence>
<dbReference type="SMART" id="SM00225">
    <property type="entry name" value="BTB"/>
    <property type="match status" value="1"/>
</dbReference>
<dbReference type="Pfam" id="PF00651">
    <property type="entry name" value="BTB"/>
    <property type="match status" value="1"/>
</dbReference>
<proteinExistence type="predicted"/>
<dbReference type="SUPFAM" id="SSF54695">
    <property type="entry name" value="POZ domain"/>
    <property type="match status" value="1"/>
</dbReference>
<reference evidence="3" key="1">
    <citation type="submission" date="2022-11" db="UniProtKB">
        <authorList>
            <consortium name="WormBaseParasite"/>
        </authorList>
    </citation>
    <scope>IDENTIFICATION</scope>
</reference>
<organism evidence="2 3">
    <name type="scientific">Panagrolaimus davidi</name>
    <dbReference type="NCBI Taxonomy" id="227884"/>
    <lineage>
        <taxon>Eukaryota</taxon>
        <taxon>Metazoa</taxon>
        <taxon>Ecdysozoa</taxon>
        <taxon>Nematoda</taxon>
        <taxon>Chromadorea</taxon>
        <taxon>Rhabditida</taxon>
        <taxon>Tylenchina</taxon>
        <taxon>Panagrolaimomorpha</taxon>
        <taxon>Panagrolaimoidea</taxon>
        <taxon>Panagrolaimidae</taxon>
        <taxon>Panagrolaimus</taxon>
    </lineage>
</organism>
<dbReference type="AlphaFoldDB" id="A0A914PVL8"/>
<evidence type="ECO:0000313" key="2">
    <source>
        <dbReference type="Proteomes" id="UP000887578"/>
    </source>
</evidence>
<sequence>MECVIAAEWIIDEKDLQKIIEVDDAGLRSPNFELIDFLDCYYRFILFRHSTDESKIVVYLMQSIEADVQFKNAAAKLTISIPSANYSEPFEHVFPRLSQVDDDWIGSAIPREYFFNQKYLKDGKLTLHFRGTLTFGKKHGIQHQQNIGKLLWDDTEKDFTIEAEGREIKAHKFILRQRSPYFVAMLENQWKEAKGNKVEMKFPFKIVETGVKICYDFQSYYFLTDDELLVLLKFADYGQISHVKTYTESCLADIMTPTNVCVIAKASTDFNATELRACCMDYLLNYDYQSSTEYNGASDFPGCDSLDPTFKNELHDKSCQ</sequence>